<dbReference type="PANTHER" id="PTHR12673">
    <property type="entry name" value="FACIOGENITAL DYSPLASIA PROTEIN"/>
    <property type="match status" value="1"/>
</dbReference>
<feature type="coiled-coil region" evidence="1">
    <location>
        <begin position="1135"/>
        <end position="1183"/>
    </location>
</feature>
<dbReference type="SMART" id="SM00325">
    <property type="entry name" value="RhoGEF"/>
    <property type="match status" value="1"/>
</dbReference>
<dbReference type="GO" id="GO:0005737">
    <property type="term" value="C:cytoplasm"/>
    <property type="evidence" value="ECO:0007669"/>
    <property type="project" value="TreeGrafter"/>
</dbReference>
<feature type="compositionally biased region" description="Polar residues" evidence="2">
    <location>
        <begin position="924"/>
        <end position="936"/>
    </location>
</feature>
<dbReference type="EMBL" id="KN831771">
    <property type="protein sequence ID" value="KIM46395.1"/>
    <property type="molecule type" value="Genomic_DNA"/>
</dbReference>
<dbReference type="InterPro" id="IPR051092">
    <property type="entry name" value="FYVE_RhoGEF_PH"/>
</dbReference>
<dbReference type="Pfam" id="PF00621">
    <property type="entry name" value="RhoGEF"/>
    <property type="match status" value="1"/>
</dbReference>
<feature type="region of interest" description="Disordered" evidence="2">
    <location>
        <begin position="635"/>
        <end position="748"/>
    </location>
</feature>
<feature type="compositionally biased region" description="Polar residues" evidence="2">
    <location>
        <begin position="657"/>
        <end position="668"/>
    </location>
</feature>
<reference evidence="4 5" key="1">
    <citation type="submission" date="2014-04" db="EMBL/GenBank/DDBJ databases">
        <authorList>
            <consortium name="DOE Joint Genome Institute"/>
            <person name="Kuo A."/>
            <person name="Gay G."/>
            <person name="Dore J."/>
            <person name="Kohler A."/>
            <person name="Nagy L.G."/>
            <person name="Floudas D."/>
            <person name="Copeland A."/>
            <person name="Barry K.W."/>
            <person name="Cichocki N."/>
            <person name="Veneault-Fourrey C."/>
            <person name="LaButti K."/>
            <person name="Lindquist E.A."/>
            <person name="Lipzen A."/>
            <person name="Lundell T."/>
            <person name="Morin E."/>
            <person name="Murat C."/>
            <person name="Sun H."/>
            <person name="Tunlid A."/>
            <person name="Henrissat B."/>
            <person name="Grigoriev I.V."/>
            <person name="Hibbett D.S."/>
            <person name="Martin F."/>
            <person name="Nordberg H.P."/>
            <person name="Cantor M.N."/>
            <person name="Hua S.X."/>
        </authorList>
    </citation>
    <scope>NUCLEOTIDE SEQUENCE [LARGE SCALE GENOMIC DNA]</scope>
    <source>
        <strain evidence="5">h7</strain>
    </source>
</reference>
<dbReference type="Proteomes" id="UP000053424">
    <property type="component" value="Unassembled WGS sequence"/>
</dbReference>
<dbReference type="InterPro" id="IPR035899">
    <property type="entry name" value="DBL_dom_sf"/>
</dbReference>
<feature type="domain" description="DH" evidence="3">
    <location>
        <begin position="101"/>
        <end position="298"/>
    </location>
</feature>
<dbReference type="PROSITE" id="PS50010">
    <property type="entry name" value="DH_2"/>
    <property type="match status" value="1"/>
</dbReference>
<gene>
    <name evidence="4" type="ORF">M413DRAFT_441490</name>
</gene>
<evidence type="ECO:0000313" key="5">
    <source>
        <dbReference type="Proteomes" id="UP000053424"/>
    </source>
</evidence>
<feature type="region of interest" description="Disordered" evidence="2">
    <location>
        <begin position="802"/>
        <end position="870"/>
    </location>
</feature>
<feature type="compositionally biased region" description="Polar residues" evidence="2">
    <location>
        <begin position="1046"/>
        <end position="1068"/>
    </location>
</feature>
<organism evidence="4 5">
    <name type="scientific">Hebeloma cylindrosporum</name>
    <dbReference type="NCBI Taxonomy" id="76867"/>
    <lineage>
        <taxon>Eukaryota</taxon>
        <taxon>Fungi</taxon>
        <taxon>Dikarya</taxon>
        <taxon>Basidiomycota</taxon>
        <taxon>Agaricomycotina</taxon>
        <taxon>Agaricomycetes</taxon>
        <taxon>Agaricomycetidae</taxon>
        <taxon>Agaricales</taxon>
        <taxon>Agaricineae</taxon>
        <taxon>Hymenogastraceae</taxon>
        <taxon>Hebeloma</taxon>
    </lineage>
</organism>
<dbReference type="AlphaFoldDB" id="A0A0C3CC77"/>
<dbReference type="Gene3D" id="1.20.900.10">
    <property type="entry name" value="Dbl homology (DH) domain"/>
    <property type="match status" value="1"/>
</dbReference>
<feature type="region of interest" description="Disordered" evidence="2">
    <location>
        <begin position="1045"/>
        <end position="1072"/>
    </location>
</feature>
<proteinExistence type="predicted"/>
<dbReference type="HOGENOM" id="CLU_003463_0_0_1"/>
<dbReference type="InterPro" id="IPR000219">
    <property type="entry name" value="DH_dom"/>
</dbReference>
<feature type="region of interest" description="Disordered" evidence="2">
    <location>
        <begin position="1088"/>
        <end position="1116"/>
    </location>
</feature>
<feature type="compositionally biased region" description="Basic residues" evidence="2">
    <location>
        <begin position="699"/>
        <end position="709"/>
    </location>
</feature>
<evidence type="ECO:0000256" key="1">
    <source>
        <dbReference type="SAM" id="Coils"/>
    </source>
</evidence>
<name>A0A0C3CC77_HEBCY</name>
<dbReference type="OrthoDB" id="660555at2759"/>
<feature type="compositionally biased region" description="Low complexity" evidence="2">
    <location>
        <begin position="676"/>
        <end position="686"/>
    </location>
</feature>
<accession>A0A0C3CC77</accession>
<evidence type="ECO:0000259" key="3">
    <source>
        <dbReference type="PROSITE" id="PS50010"/>
    </source>
</evidence>
<evidence type="ECO:0000313" key="4">
    <source>
        <dbReference type="EMBL" id="KIM46395.1"/>
    </source>
</evidence>
<dbReference type="GO" id="GO:0005085">
    <property type="term" value="F:guanyl-nucleotide exchange factor activity"/>
    <property type="evidence" value="ECO:0007669"/>
    <property type="project" value="InterPro"/>
</dbReference>
<evidence type="ECO:0000256" key="2">
    <source>
        <dbReference type="SAM" id="MobiDB-lite"/>
    </source>
</evidence>
<dbReference type="PANTHER" id="PTHR12673:SF270">
    <property type="entry name" value="FYVE-TYPE DOMAIN-CONTAINING PROTEIN"/>
    <property type="match status" value="1"/>
</dbReference>
<dbReference type="CDD" id="cd00160">
    <property type="entry name" value="RhoGEF"/>
    <property type="match status" value="1"/>
</dbReference>
<keyword evidence="1" id="KW-0175">Coiled coil</keyword>
<feature type="region of interest" description="Disordered" evidence="2">
    <location>
        <begin position="886"/>
        <end position="936"/>
    </location>
</feature>
<dbReference type="SUPFAM" id="SSF48065">
    <property type="entry name" value="DBL homology domain (DH-domain)"/>
    <property type="match status" value="1"/>
</dbReference>
<feature type="region of interest" description="Disordered" evidence="2">
    <location>
        <begin position="1"/>
        <end position="28"/>
    </location>
</feature>
<protein>
    <recommendedName>
        <fullName evidence="3">DH domain-containing protein</fullName>
    </recommendedName>
</protein>
<feature type="coiled-coil region" evidence="1">
    <location>
        <begin position="1224"/>
        <end position="1258"/>
    </location>
</feature>
<sequence length="1266" mass="140285">MALSSSPRKLVVPLASGDEPKTRTSTSTSSVTRRVFYCGVVVEGSENGRRLPDEIQDLVLSLGNPLPSESSTDALSPVSSSSLNEIDRAAQRKRALLDPQALASVINELVTSEKSYVRRLQILKHDYADPLRNFSRSKDTAIIPAYEAKTLFGNIDNLLPVNEAFLTDLEKMAAPNGFKAVGGVGDVALRHFKELRGFEQYKQYYVKREDAQAIFEREVSKRSSRFASYIDHIKYQSTDSRNRIGLRELLMEPVQRIPRYTLLFRTMLKHMSPDDPQRAKIIEADEIASKIAQAETDEQTKRAAIFYCLIATIDGFPPELFSNSRRYIDCIDVEDILTDAPMSSAASSSSISATSLHCTLFLFDDKLVIVKRPGNGEKGGKALSGLDGVISGMTCKGVVDIADVVVTDVGGAEINLFLENPPQDQTDRWSGRPFRSLSIVVPPAPINLDPTQTETEKSRFLDNLWKAQATYRARAGQSVVLCADEQEVESRSGRTTLAKTYFNVYQRTAFLQEAKKNKVVVHIDRDRYASADPIPFGLGGPPFVVIRVQLMDGGLCRYSVRSSDPSDEGEEDIVQTARVPFRVVQTIHQFGLFEFKTGRNSLPSTPTARSKVAIFGLDAISRNIFNGRPGSVGDFFSGSINGHRRNRSRSTNSRSSMYTQTTTTADSTKFSHRSNSTATAATTMSTMDDDSSLFASRSSKGKKPSRPKSRGGSPSDSDRGSPRRSGSISRPHSRASSRGTDLDYSDVEDDNETFQAKSKEMGTSDLQLAMQLELARQNSLIQHGKRMAPLQMDFPIKSTIYEEDPPSPVHPASRVPGEASTYRSTSARPESPMKHVESLPSTSRPLSLHVSDRVPIGPRSHSPLSSKNLELQHSRFELPSMDEDLASETSHNHHRHTRASSLPHADHPSGIKRSTRQPLFPTGNMESTPKANNNASISVATPIEPLSIKKKTSLRTSAIPVTSPTPVKKIHTRNSPLNRTLQRVVSPRRVSPQVRKAKASSSGTIRSEDFEHMQRLAVSTKEDIESSRRTLKRIKLQSADALKMAISQSNDDPYSRPSSPDKSSRTPQPNIPMTKAAQERLEEMRNLIGRRQDVTPRSRPRSGTVGTPSRTPIVGDTGEFVRQVDSLATEADKDLANALSSQETLQNELARLAAEFKERAVELERARLELQASKRQCELVKSLLADATAEKEIMYEAFNEELDGMYNDANLPDEEAWHALSNDLRQTKEAKNNLSRENSQLKRKLAEVELEKEEWGDLLRAQGLLS</sequence>
<keyword evidence="5" id="KW-1185">Reference proteome</keyword>
<reference evidence="5" key="2">
    <citation type="submission" date="2015-01" db="EMBL/GenBank/DDBJ databases">
        <title>Evolutionary Origins and Diversification of the Mycorrhizal Mutualists.</title>
        <authorList>
            <consortium name="DOE Joint Genome Institute"/>
            <consortium name="Mycorrhizal Genomics Consortium"/>
            <person name="Kohler A."/>
            <person name="Kuo A."/>
            <person name="Nagy L.G."/>
            <person name="Floudas D."/>
            <person name="Copeland A."/>
            <person name="Barry K.W."/>
            <person name="Cichocki N."/>
            <person name="Veneault-Fourrey C."/>
            <person name="LaButti K."/>
            <person name="Lindquist E.A."/>
            <person name="Lipzen A."/>
            <person name="Lundell T."/>
            <person name="Morin E."/>
            <person name="Murat C."/>
            <person name="Riley R."/>
            <person name="Ohm R."/>
            <person name="Sun H."/>
            <person name="Tunlid A."/>
            <person name="Henrissat B."/>
            <person name="Grigoriev I.V."/>
            <person name="Hibbett D.S."/>
            <person name="Martin F."/>
        </authorList>
    </citation>
    <scope>NUCLEOTIDE SEQUENCE [LARGE SCALE GENOMIC DNA]</scope>
    <source>
        <strain evidence="5">h7</strain>
    </source>
</reference>
<dbReference type="STRING" id="686832.A0A0C3CC77"/>